<dbReference type="Proteomes" id="UP001163850">
    <property type="component" value="Unassembled WGS sequence"/>
</dbReference>
<evidence type="ECO:0000256" key="1">
    <source>
        <dbReference type="SAM" id="MobiDB-lite"/>
    </source>
</evidence>
<organism evidence="2 3">
    <name type="scientific">Lentinula detonsa</name>
    <dbReference type="NCBI Taxonomy" id="2804962"/>
    <lineage>
        <taxon>Eukaryota</taxon>
        <taxon>Fungi</taxon>
        <taxon>Dikarya</taxon>
        <taxon>Basidiomycota</taxon>
        <taxon>Agaricomycotina</taxon>
        <taxon>Agaricomycetes</taxon>
        <taxon>Agaricomycetidae</taxon>
        <taxon>Agaricales</taxon>
        <taxon>Marasmiineae</taxon>
        <taxon>Omphalotaceae</taxon>
        <taxon>Lentinula</taxon>
    </lineage>
</organism>
<evidence type="ECO:0000313" key="3">
    <source>
        <dbReference type="Proteomes" id="UP001163850"/>
    </source>
</evidence>
<reference evidence="2" key="1">
    <citation type="submission" date="2022-08" db="EMBL/GenBank/DDBJ databases">
        <authorList>
            <consortium name="DOE Joint Genome Institute"/>
            <person name="Min B."/>
            <person name="Riley R."/>
            <person name="Sierra-Patev S."/>
            <person name="Naranjo-Ortiz M."/>
            <person name="Looney B."/>
            <person name="Konkel Z."/>
            <person name="Slot J.C."/>
            <person name="Sakamoto Y."/>
            <person name="Steenwyk J.L."/>
            <person name="Rokas A."/>
            <person name="Carro J."/>
            <person name="Camarero S."/>
            <person name="Ferreira P."/>
            <person name="Molpeceres G."/>
            <person name="Ruiz-Duenas F.J."/>
            <person name="Serrano A."/>
            <person name="Henrissat B."/>
            <person name="Drula E."/>
            <person name="Hughes K.W."/>
            <person name="Mata J.L."/>
            <person name="Ishikawa N.K."/>
            <person name="Vargas-Isla R."/>
            <person name="Ushijima S."/>
            <person name="Smith C.A."/>
            <person name="Ahrendt S."/>
            <person name="Andreopoulos W."/>
            <person name="He G."/>
            <person name="Labutti K."/>
            <person name="Lipzen A."/>
            <person name="Ng V."/>
            <person name="Sandor L."/>
            <person name="Barry K."/>
            <person name="Martinez A.T."/>
            <person name="Xiao Y."/>
            <person name="Gibbons J.G."/>
            <person name="Terashima K."/>
            <person name="Hibbett D.S."/>
            <person name="Grigoriev I.V."/>
        </authorList>
    </citation>
    <scope>NUCLEOTIDE SEQUENCE</scope>
    <source>
        <strain evidence="2">TFB7829</strain>
    </source>
</reference>
<evidence type="ECO:0000313" key="2">
    <source>
        <dbReference type="EMBL" id="KAJ3978723.1"/>
    </source>
</evidence>
<name>A0AA38PN78_9AGAR</name>
<sequence>PTNQVGRPKSPLHGHRYPATRGSDYDNLSSDDFMFNAPLSTPTGMRTVGNTGGQQFPNVSSNLTGANNNCSRASLSFITERVLTSRPSSQTSPVASDHAPLVGSRVSSFSPIADENGAVTLGKRSLPADLDQTVRTVSRNIKLKPDSEKELKKFASLSEGEQRVWLGGWLLQLREKCNGLDPPDSTYNISKKLQFQIGIKAAVIKTLLDPGLPGYLTAMAKFTAYLTADASCDYPSIKDDSTKNNAVISAARSKFDRFRCDIKKCIQVSLVSEKKAGPDNVLQLGEAIINKLGASAGTKVTLALAARIAFLRKIYVDNRDEKGVCDDSFWKHVDKELENLQKHERRQISMHDILEADFNSYGDVNLEGLLDED</sequence>
<gene>
    <name evidence="2" type="ORF">F5890DRAFT_1479112</name>
</gene>
<dbReference type="EMBL" id="MU802779">
    <property type="protein sequence ID" value="KAJ3978723.1"/>
    <property type="molecule type" value="Genomic_DNA"/>
</dbReference>
<protein>
    <submittedName>
        <fullName evidence="2">Uncharacterized protein</fullName>
    </submittedName>
</protein>
<accession>A0AA38PN78</accession>
<dbReference type="AlphaFoldDB" id="A0AA38PN78"/>
<feature type="non-terminal residue" evidence="2">
    <location>
        <position position="1"/>
    </location>
</feature>
<comment type="caution">
    <text evidence="2">The sequence shown here is derived from an EMBL/GenBank/DDBJ whole genome shotgun (WGS) entry which is preliminary data.</text>
</comment>
<proteinExistence type="predicted"/>
<feature type="region of interest" description="Disordered" evidence="1">
    <location>
        <begin position="1"/>
        <end position="25"/>
    </location>
</feature>